<feature type="compositionally biased region" description="Polar residues" evidence="1">
    <location>
        <begin position="144"/>
        <end position="154"/>
    </location>
</feature>
<feature type="compositionally biased region" description="Basic and acidic residues" evidence="1">
    <location>
        <begin position="253"/>
        <end position="267"/>
    </location>
</feature>
<feature type="compositionally biased region" description="Polar residues" evidence="1">
    <location>
        <begin position="407"/>
        <end position="416"/>
    </location>
</feature>
<accession>A0AAD7K082</accession>
<dbReference type="GO" id="GO:0000398">
    <property type="term" value="P:mRNA splicing, via spliceosome"/>
    <property type="evidence" value="ECO:0007669"/>
    <property type="project" value="TreeGrafter"/>
</dbReference>
<dbReference type="AlphaFoldDB" id="A0AAD7K082"/>
<dbReference type="Proteomes" id="UP001215280">
    <property type="component" value="Unassembled WGS sequence"/>
</dbReference>
<dbReference type="Gene3D" id="3.30.70.330">
    <property type="match status" value="1"/>
</dbReference>
<dbReference type="InterPro" id="IPR012677">
    <property type="entry name" value="Nucleotide-bd_a/b_plait_sf"/>
</dbReference>
<dbReference type="PANTHER" id="PTHR12357">
    <property type="entry name" value="YTH YT521-B HOMOLOGY DOMAIN-CONTAINING"/>
    <property type="match status" value="1"/>
</dbReference>
<dbReference type="Pfam" id="PF04146">
    <property type="entry name" value="YTH"/>
    <property type="match status" value="1"/>
</dbReference>
<dbReference type="CDD" id="cd21134">
    <property type="entry name" value="YTH"/>
    <property type="match status" value="1"/>
</dbReference>
<gene>
    <name evidence="3" type="ORF">DFH07DRAFT_952409</name>
</gene>
<feature type="compositionally biased region" description="Polar residues" evidence="1">
    <location>
        <begin position="231"/>
        <end position="249"/>
    </location>
</feature>
<dbReference type="PROSITE" id="PS50882">
    <property type="entry name" value="YTH"/>
    <property type="match status" value="1"/>
</dbReference>
<feature type="compositionally biased region" description="Low complexity" evidence="1">
    <location>
        <begin position="22"/>
        <end position="53"/>
    </location>
</feature>
<feature type="domain" description="YTH" evidence="2">
    <location>
        <begin position="448"/>
        <end position="663"/>
    </location>
</feature>
<dbReference type="GO" id="GO:0000381">
    <property type="term" value="P:regulation of alternative mRNA splicing, via spliceosome"/>
    <property type="evidence" value="ECO:0007669"/>
    <property type="project" value="TreeGrafter"/>
</dbReference>
<feature type="compositionally biased region" description="Low complexity" evidence="1">
    <location>
        <begin position="417"/>
        <end position="437"/>
    </location>
</feature>
<keyword evidence="4" id="KW-1185">Reference proteome</keyword>
<feature type="compositionally biased region" description="Polar residues" evidence="1">
    <location>
        <begin position="211"/>
        <end position="221"/>
    </location>
</feature>
<feature type="region of interest" description="Disordered" evidence="1">
    <location>
        <begin position="1"/>
        <end position="267"/>
    </location>
</feature>
<dbReference type="PANTHER" id="PTHR12357:SF3">
    <property type="entry name" value="YTH DOMAIN-CONTAINING PROTEIN 1"/>
    <property type="match status" value="1"/>
</dbReference>
<reference evidence="3" key="1">
    <citation type="submission" date="2023-03" db="EMBL/GenBank/DDBJ databases">
        <title>Massive genome expansion in bonnet fungi (Mycena s.s.) driven by repeated elements and novel gene families across ecological guilds.</title>
        <authorList>
            <consortium name="Lawrence Berkeley National Laboratory"/>
            <person name="Harder C.B."/>
            <person name="Miyauchi S."/>
            <person name="Viragh M."/>
            <person name="Kuo A."/>
            <person name="Thoen E."/>
            <person name="Andreopoulos B."/>
            <person name="Lu D."/>
            <person name="Skrede I."/>
            <person name="Drula E."/>
            <person name="Henrissat B."/>
            <person name="Morin E."/>
            <person name="Kohler A."/>
            <person name="Barry K."/>
            <person name="LaButti K."/>
            <person name="Morin E."/>
            <person name="Salamov A."/>
            <person name="Lipzen A."/>
            <person name="Mereny Z."/>
            <person name="Hegedus B."/>
            <person name="Baldrian P."/>
            <person name="Stursova M."/>
            <person name="Weitz H."/>
            <person name="Taylor A."/>
            <person name="Grigoriev I.V."/>
            <person name="Nagy L.G."/>
            <person name="Martin F."/>
            <person name="Kauserud H."/>
        </authorList>
    </citation>
    <scope>NUCLEOTIDE SEQUENCE</scope>
    <source>
        <strain evidence="3">CBHHK188m</strain>
    </source>
</reference>
<dbReference type="GO" id="GO:1990247">
    <property type="term" value="F:N6-methyladenosine-containing RNA reader activity"/>
    <property type="evidence" value="ECO:0007669"/>
    <property type="project" value="TreeGrafter"/>
</dbReference>
<protein>
    <submittedName>
        <fullName evidence="3">YT521-B-like domain-containing protein</fullName>
    </submittedName>
</protein>
<dbReference type="EMBL" id="JARJLG010000016">
    <property type="protein sequence ID" value="KAJ7774156.1"/>
    <property type="molecule type" value="Genomic_DNA"/>
</dbReference>
<organism evidence="3 4">
    <name type="scientific">Mycena maculata</name>
    <dbReference type="NCBI Taxonomy" id="230809"/>
    <lineage>
        <taxon>Eukaryota</taxon>
        <taxon>Fungi</taxon>
        <taxon>Dikarya</taxon>
        <taxon>Basidiomycota</taxon>
        <taxon>Agaricomycotina</taxon>
        <taxon>Agaricomycetes</taxon>
        <taxon>Agaricomycetidae</taxon>
        <taxon>Agaricales</taxon>
        <taxon>Marasmiineae</taxon>
        <taxon>Mycenaceae</taxon>
        <taxon>Mycena</taxon>
    </lineage>
</organism>
<evidence type="ECO:0000313" key="3">
    <source>
        <dbReference type="EMBL" id="KAJ7774156.1"/>
    </source>
</evidence>
<evidence type="ECO:0000313" key="4">
    <source>
        <dbReference type="Proteomes" id="UP001215280"/>
    </source>
</evidence>
<dbReference type="InterPro" id="IPR007275">
    <property type="entry name" value="YTH_domain"/>
</dbReference>
<feature type="region of interest" description="Disordered" evidence="1">
    <location>
        <begin position="590"/>
        <end position="610"/>
    </location>
</feature>
<evidence type="ECO:0000256" key="1">
    <source>
        <dbReference type="SAM" id="MobiDB-lite"/>
    </source>
</evidence>
<comment type="caution">
    <text evidence="3">The sequence shown here is derived from an EMBL/GenBank/DDBJ whole genome shotgun (WGS) entry which is preliminary data.</text>
</comment>
<dbReference type="GO" id="GO:0003729">
    <property type="term" value="F:mRNA binding"/>
    <property type="evidence" value="ECO:0007669"/>
    <property type="project" value="TreeGrafter"/>
</dbReference>
<dbReference type="Gene3D" id="3.10.590.10">
    <property type="entry name" value="ph1033 like domains"/>
    <property type="match status" value="1"/>
</dbReference>
<dbReference type="InterPro" id="IPR035979">
    <property type="entry name" value="RBD_domain_sf"/>
</dbReference>
<sequence length="672" mass="72994">MSGYRGRGQSNRPRFGSGRWHSSQSAQSRSQSQSQSQSSPSQSQFPQSQPQSPILHASLSMSPSRPAYLRSSLIQSPQGPSAPLYASAQYAPGTDYGGHPHMSPQYPSTSLEHPKSTHPGYPEPDFSNSFPPSPGRPAYAQHPSVPQTASSSSIHPGMYARNTHPGDLPLQPVTPQYQGRPISGQRDSEGGTWWYVPPPPRSQHDAPGPSASPTHPQTLQVTAHDEPPAQMQHSTHVPLSTPLSSSSQIPAPGRERPVGRRAYHPDPPARRSEWVMWVGNVPNDAQHDELWDFFTHPPDVGVSSSTGDARDLGGGGSAVRNGVLSIFPIARSKCAFVNYETEAELQVAVARFDGVSMRAADPHCALLACRVRGKQEDLRAGVGGQRGTGMHKRWVDAQAEAQGRNDWATTEQSEPESYNSTDLRSSSSNSSGSHASTNSSLLARYFPQRFFVLKSLTEDELDVSVRSGVWATQRHNEGILDRAFRNAADVFLILSANKSREFYGYARMVGPLTPTAPSAAPLLSPGHIVDASPRPLPFPTPLSTPLPPRDLYSAPALLGAAPRALSGVPPAAKHSLDQRLMQPIELDAGAPLRGMRGGEGSADAPGDEGAPRDFKLQWLCTQHLPFQRTRHIRNPWNHDLEVKVSRDGTELEPAVGHALLQEWRRFLEARGM</sequence>
<dbReference type="InterPro" id="IPR045168">
    <property type="entry name" value="YTH_prot"/>
</dbReference>
<dbReference type="SUPFAM" id="SSF54928">
    <property type="entry name" value="RNA-binding domain, RBD"/>
    <property type="match status" value="1"/>
</dbReference>
<proteinExistence type="predicted"/>
<name>A0AAD7K082_9AGAR</name>
<evidence type="ECO:0000259" key="2">
    <source>
        <dbReference type="PROSITE" id="PS50882"/>
    </source>
</evidence>
<feature type="region of interest" description="Disordered" evidence="1">
    <location>
        <begin position="400"/>
        <end position="437"/>
    </location>
</feature>
<dbReference type="GO" id="GO:0005654">
    <property type="term" value="C:nucleoplasm"/>
    <property type="evidence" value="ECO:0007669"/>
    <property type="project" value="TreeGrafter"/>
</dbReference>